<reference evidence="2" key="1">
    <citation type="submission" date="2017-01" db="EMBL/GenBank/DDBJ databases">
        <authorList>
            <person name="Varghese N."/>
            <person name="Submissions S."/>
        </authorList>
    </citation>
    <scope>NUCLEOTIDE SEQUENCE [LARGE SCALE GENOMIC DNA]</scope>
    <source>
        <strain evidence="2">3bp</strain>
    </source>
</reference>
<keyword evidence="2" id="KW-1185">Reference proteome</keyword>
<accession>A0A1N6QBZ4</accession>
<dbReference type="Proteomes" id="UP000186235">
    <property type="component" value="Unassembled WGS sequence"/>
</dbReference>
<dbReference type="EMBL" id="FTMI01000002">
    <property type="protein sequence ID" value="SIQ14082.1"/>
    <property type="molecule type" value="Genomic_DNA"/>
</dbReference>
<evidence type="ECO:0000313" key="2">
    <source>
        <dbReference type="Proteomes" id="UP000186235"/>
    </source>
</evidence>
<protein>
    <submittedName>
        <fullName evidence="1">Uncharacterized protein</fullName>
    </submittedName>
</protein>
<dbReference type="AlphaFoldDB" id="A0A1N6QBZ4"/>
<name>A0A1N6QBZ4_9MICO</name>
<proteinExistence type="predicted"/>
<dbReference type="RefSeq" id="WP_143311076.1">
    <property type="nucleotide sequence ID" value="NZ_FTMI01000002.1"/>
</dbReference>
<evidence type="ECO:0000313" key="1">
    <source>
        <dbReference type="EMBL" id="SIQ14082.1"/>
    </source>
</evidence>
<organism evidence="1 2">
    <name type="scientific">Cellulosimicrobium aquatile</name>
    <dbReference type="NCBI Taxonomy" id="1612203"/>
    <lineage>
        <taxon>Bacteria</taxon>
        <taxon>Bacillati</taxon>
        <taxon>Actinomycetota</taxon>
        <taxon>Actinomycetes</taxon>
        <taxon>Micrococcales</taxon>
        <taxon>Promicromonosporaceae</taxon>
        <taxon>Cellulosimicrobium</taxon>
    </lineage>
</organism>
<sequence>MSAGWWRTNRWWLPVLVVALGALGWLTWRSDDVQAWWSGEPRVAHTPDADGWAQVGDVRARLVGVEAVDGLDDGYGGRIEAPDGYTLWAADVSLRSDAPPAPEGAEETFSSCAVLLRDTAGREYAAGASALPGMPYPEAPVCTGAVSSRSTQHFLTPDDAEPAEVRLVEPSLLPAYWALPVEDVG</sequence>
<gene>
    <name evidence="1" type="ORF">SAMN05518682_1464</name>
</gene>